<organism evidence="1">
    <name type="scientific">Aureimonas altamirensis</name>
    <dbReference type="NCBI Taxonomy" id="370622"/>
    <lineage>
        <taxon>Bacteria</taxon>
        <taxon>Pseudomonadati</taxon>
        <taxon>Pseudomonadota</taxon>
        <taxon>Alphaproteobacteria</taxon>
        <taxon>Hyphomicrobiales</taxon>
        <taxon>Aurantimonadaceae</taxon>
        <taxon>Aureimonas</taxon>
    </lineage>
</organism>
<dbReference type="Gene3D" id="3.30.420.300">
    <property type="entry name" value="2-keto-3-deoxy-galactonokinase, substrate binding domain"/>
    <property type="match status" value="1"/>
</dbReference>
<keyword evidence="1" id="KW-0808">Transferase</keyword>
<dbReference type="AlphaFoldDB" id="A0A0P0YWL7"/>
<proteinExistence type="predicted"/>
<reference evidence="1" key="1">
    <citation type="journal article" date="2015" name="Proc. Natl. Acad. Sci. U.S.A.">
        <title>Bacterial clade with the ribosomal RNA operon on a small plasmid rather than the chromosome.</title>
        <authorList>
            <person name="Anda M."/>
            <person name="Ohtsubo Y."/>
            <person name="Okubo T."/>
            <person name="Sugawara M."/>
            <person name="Nagata Y."/>
            <person name="Tsuda M."/>
            <person name="Minamisawa K."/>
            <person name="Mitsui H."/>
        </authorList>
    </citation>
    <scope>NUCLEOTIDE SEQUENCE</scope>
    <source>
        <strain evidence="1">DSM 21988</strain>
    </source>
</reference>
<dbReference type="RefSeq" id="WP_060600455.1">
    <property type="nucleotide sequence ID" value="NZ_BBWQ01000001.1"/>
</dbReference>
<protein>
    <submittedName>
        <fullName evidence="1">2-dehydro-3-deoxygalactonokinase</fullName>
    </submittedName>
</protein>
<dbReference type="GO" id="GO:0034194">
    <property type="term" value="P:D-galactonate catabolic process"/>
    <property type="evidence" value="ECO:0007669"/>
    <property type="project" value="InterPro"/>
</dbReference>
<dbReference type="EMBL" id="LC066370">
    <property type="protein sequence ID" value="BAT25598.1"/>
    <property type="molecule type" value="Genomic_DNA"/>
</dbReference>
<dbReference type="Gene3D" id="3.30.420.310">
    <property type="entry name" value="2-keto-3-deoxy-galactonokinase, C-terminal domain"/>
    <property type="match status" value="1"/>
</dbReference>
<dbReference type="InterPro" id="IPR042258">
    <property type="entry name" value="DGOK_N"/>
</dbReference>
<evidence type="ECO:0000313" key="1">
    <source>
        <dbReference type="EMBL" id="BAT25598.1"/>
    </source>
</evidence>
<dbReference type="InterPro" id="IPR007729">
    <property type="entry name" value="DGOK"/>
</dbReference>
<sequence>MGVRKLLVDWGTTSFRLWAVGADDGIMGERRSGEGLTSAGDFDAVLESHATALGVGSDVPAILCGMVGARNGWLEAPYLDAPVPLSDVAGRATRVTKASRAVFILPGVCQRRPAPDVMRGEETKLLGLGRDDGLVLMPGTHTKWARLDGGLLAGFSTFMTGEIFAHLRGAPTSVLRQAVGEAPLVQTSGPVFADAVRMGFEAPERLANAAFGVRAGWLIDGTPAADGLARLSGLLIGAEIAGARTLYGDLDGVVPLGAGPGAQAYLDALAALDIAHAPPVDADGCVRAGLSRAADILLQEIQS</sequence>
<keyword evidence="1" id="KW-0418">Kinase</keyword>
<dbReference type="InterPro" id="IPR042257">
    <property type="entry name" value="DGOK_C"/>
</dbReference>
<dbReference type="Pfam" id="PF05035">
    <property type="entry name" value="DGOK"/>
    <property type="match status" value="1"/>
</dbReference>
<name>A0A0P0YWL7_9HYPH</name>
<accession>A0A0P0YWL7</accession>
<dbReference type="GO" id="GO:0008671">
    <property type="term" value="F:2-dehydro-3-deoxygalactonokinase activity"/>
    <property type="evidence" value="ECO:0007669"/>
    <property type="project" value="InterPro"/>
</dbReference>